<dbReference type="CDD" id="cd03809">
    <property type="entry name" value="GT4_MtfB-like"/>
    <property type="match status" value="1"/>
</dbReference>
<gene>
    <name evidence="4" type="ORF">A2415_04765</name>
</gene>
<protein>
    <recommendedName>
        <fullName evidence="6">Glycosyl transferase family 1 domain-containing protein</fullName>
    </recommendedName>
</protein>
<sequence length="378" mass="42918">MIIGLNGQKLLTKSPAGPERYTLSLYKALAGLDKTNQYIIYLENDPTEFPEVKYFEQFPNFRLKQLTKIVSWTHISLLLELLRNPVDVFFSPVHTLPFIKTFGTKYVSMIHGLEYKSNEIYSTLSARGLLHPFVLWYTMLIADLIIVPSRFTKKAVKTSRLLQNMEKVKVIYEGVNDTFYKRNELEISEIKSKYGLSGKNYVIFVSTIQPRKNIPNLVKGFSMALESKNELKETILVIVGEKGWSFEESIAAPTKYNVVNNVKFLGWVDQSDLPTLMSGAAAYVMPSFEEGFSLTILEAMASEVPVIASDIETHKEIGNNYCNFVNPNSPEEIKKALIKVLTGQVEANRIENAKNYARSFTWKETAMRTLSAFESLLA</sequence>
<evidence type="ECO:0008006" key="6">
    <source>
        <dbReference type="Google" id="ProtNLM"/>
    </source>
</evidence>
<proteinExistence type="predicted"/>
<dbReference type="Gene3D" id="3.40.50.2000">
    <property type="entry name" value="Glycogen Phosphorylase B"/>
    <property type="match status" value="2"/>
</dbReference>
<evidence type="ECO:0000313" key="5">
    <source>
        <dbReference type="Proteomes" id="UP000179113"/>
    </source>
</evidence>
<evidence type="ECO:0000259" key="3">
    <source>
        <dbReference type="Pfam" id="PF13439"/>
    </source>
</evidence>
<dbReference type="SUPFAM" id="SSF53756">
    <property type="entry name" value="UDP-Glycosyltransferase/glycogen phosphorylase"/>
    <property type="match status" value="1"/>
</dbReference>
<dbReference type="PANTHER" id="PTHR46401">
    <property type="entry name" value="GLYCOSYLTRANSFERASE WBBK-RELATED"/>
    <property type="match status" value="1"/>
</dbReference>
<dbReference type="InterPro" id="IPR001296">
    <property type="entry name" value="Glyco_trans_1"/>
</dbReference>
<evidence type="ECO:0000256" key="1">
    <source>
        <dbReference type="ARBA" id="ARBA00022679"/>
    </source>
</evidence>
<dbReference type="GO" id="GO:0016757">
    <property type="term" value="F:glycosyltransferase activity"/>
    <property type="evidence" value="ECO:0007669"/>
    <property type="project" value="InterPro"/>
</dbReference>
<evidence type="ECO:0000313" key="4">
    <source>
        <dbReference type="EMBL" id="OGC69759.1"/>
    </source>
</evidence>
<dbReference type="PANTHER" id="PTHR46401:SF2">
    <property type="entry name" value="GLYCOSYLTRANSFERASE WBBK-RELATED"/>
    <property type="match status" value="1"/>
</dbReference>
<dbReference type="Proteomes" id="UP000179113">
    <property type="component" value="Unassembled WGS sequence"/>
</dbReference>
<keyword evidence="1" id="KW-0808">Transferase</keyword>
<dbReference type="AlphaFoldDB" id="A0A1F4WK53"/>
<dbReference type="Pfam" id="PF00534">
    <property type="entry name" value="Glycos_transf_1"/>
    <property type="match status" value="1"/>
</dbReference>
<organism evidence="4 5">
    <name type="scientific">candidate division WWE3 bacterium RIFOXYC1_FULL_39_7</name>
    <dbReference type="NCBI Taxonomy" id="1802643"/>
    <lineage>
        <taxon>Bacteria</taxon>
        <taxon>Katanobacteria</taxon>
    </lineage>
</organism>
<feature type="domain" description="Glycosyl transferase family 1" evidence="2">
    <location>
        <begin position="189"/>
        <end position="353"/>
    </location>
</feature>
<dbReference type="EMBL" id="MEWA01000018">
    <property type="protein sequence ID" value="OGC69759.1"/>
    <property type="molecule type" value="Genomic_DNA"/>
</dbReference>
<dbReference type="InterPro" id="IPR028098">
    <property type="entry name" value="Glyco_trans_4-like_N"/>
</dbReference>
<reference evidence="4 5" key="1">
    <citation type="journal article" date="2016" name="Nat. Commun.">
        <title>Thousands of microbial genomes shed light on interconnected biogeochemical processes in an aquifer system.</title>
        <authorList>
            <person name="Anantharaman K."/>
            <person name="Brown C.T."/>
            <person name="Hug L.A."/>
            <person name="Sharon I."/>
            <person name="Castelle C.J."/>
            <person name="Probst A.J."/>
            <person name="Thomas B.C."/>
            <person name="Singh A."/>
            <person name="Wilkins M.J."/>
            <person name="Karaoz U."/>
            <person name="Brodie E.L."/>
            <person name="Williams K.H."/>
            <person name="Hubbard S.S."/>
            <person name="Banfield J.F."/>
        </authorList>
    </citation>
    <scope>NUCLEOTIDE SEQUENCE [LARGE SCALE GENOMIC DNA]</scope>
</reference>
<dbReference type="Pfam" id="PF13439">
    <property type="entry name" value="Glyco_transf_4"/>
    <property type="match status" value="1"/>
</dbReference>
<dbReference type="GO" id="GO:0009103">
    <property type="term" value="P:lipopolysaccharide biosynthetic process"/>
    <property type="evidence" value="ECO:0007669"/>
    <property type="project" value="TreeGrafter"/>
</dbReference>
<accession>A0A1F4WK53</accession>
<evidence type="ECO:0000259" key="2">
    <source>
        <dbReference type="Pfam" id="PF00534"/>
    </source>
</evidence>
<comment type="caution">
    <text evidence="4">The sequence shown here is derived from an EMBL/GenBank/DDBJ whole genome shotgun (WGS) entry which is preliminary data.</text>
</comment>
<feature type="domain" description="Glycosyltransferase subfamily 4-like N-terminal" evidence="3">
    <location>
        <begin position="17"/>
        <end position="177"/>
    </location>
</feature>
<name>A0A1F4WK53_UNCKA</name>